<comment type="caution">
    <text evidence="2">The sequence shown here is derived from an EMBL/GenBank/DDBJ whole genome shotgun (WGS) entry which is preliminary data.</text>
</comment>
<evidence type="ECO:0000313" key="3">
    <source>
        <dbReference type="Proteomes" id="UP000314294"/>
    </source>
</evidence>
<feature type="compositionally biased region" description="Low complexity" evidence="1">
    <location>
        <begin position="99"/>
        <end position="128"/>
    </location>
</feature>
<feature type="compositionally biased region" description="Polar residues" evidence="1">
    <location>
        <begin position="66"/>
        <end position="94"/>
    </location>
</feature>
<name>A0A4Z2F2X0_9TELE</name>
<gene>
    <name evidence="2" type="ORF">EYF80_054989</name>
</gene>
<feature type="compositionally biased region" description="Low complexity" evidence="1">
    <location>
        <begin position="256"/>
        <end position="301"/>
    </location>
</feature>
<keyword evidence="3" id="KW-1185">Reference proteome</keyword>
<evidence type="ECO:0000313" key="2">
    <source>
        <dbReference type="EMBL" id="TNN34842.1"/>
    </source>
</evidence>
<protein>
    <submittedName>
        <fullName evidence="2">Uncharacterized protein</fullName>
    </submittedName>
</protein>
<dbReference type="EMBL" id="SRLO01001880">
    <property type="protein sequence ID" value="TNN34842.1"/>
    <property type="molecule type" value="Genomic_DNA"/>
</dbReference>
<proteinExistence type="predicted"/>
<evidence type="ECO:0000256" key="1">
    <source>
        <dbReference type="SAM" id="MobiDB-lite"/>
    </source>
</evidence>
<reference evidence="2 3" key="1">
    <citation type="submission" date="2019-03" db="EMBL/GenBank/DDBJ databases">
        <title>First draft genome of Liparis tanakae, snailfish: a comprehensive survey of snailfish specific genes.</title>
        <authorList>
            <person name="Kim W."/>
            <person name="Song I."/>
            <person name="Jeong J.-H."/>
            <person name="Kim D."/>
            <person name="Kim S."/>
            <person name="Ryu S."/>
            <person name="Song J.Y."/>
            <person name="Lee S.K."/>
        </authorList>
    </citation>
    <scope>NUCLEOTIDE SEQUENCE [LARGE SCALE GENOMIC DNA]</scope>
    <source>
        <tissue evidence="2">Muscle</tissue>
    </source>
</reference>
<feature type="region of interest" description="Disordered" evidence="1">
    <location>
        <begin position="66"/>
        <end position="327"/>
    </location>
</feature>
<organism evidence="2 3">
    <name type="scientific">Liparis tanakae</name>
    <name type="common">Tanaka's snailfish</name>
    <dbReference type="NCBI Taxonomy" id="230148"/>
    <lineage>
        <taxon>Eukaryota</taxon>
        <taxon>Metazoa</taxon>
        <taxon>Chordata</taxon>
        <taxon>Craniata</taxon>
        <taxon>Vertebrata</taxon>
        <taxon>Euteleostomi</taxon>
        <taxon>Actinopterygii</taxon>
        <taxon>Neopterygii</taxon>
        <taxon>Teleostei</taxon>
        <taxon>Neoteleostei</taxon>
        <taxon>Acanthomorphata</taxon>
        <taxon>Eupercaria</taxon>
        <taxon>Perciformes</taxon>
        <taxon>Cottioidei</taxon>
        <taxon>Cottales</taxon>
        <taxon>Liparidae</taxon>
        <taxon>Liparis</taxon>
    </lineage>
</organism>
<dbReference type="OrthoDB" id="9909793at2759"/>
<dbReference type="Proteomes" id="UP000314294">
    <property type="component" value="Unassembled WGS sequence"/>
</dbReference>
<dbReference type="AlphaFoldDB" id="A0A4Z2F2X0"/>
<feature type="compositionally biased region" description="Polar residues" evidence="1">
    <location>
        <begin position="160"/>
        <end position="203"/>
    </location>
</feature>
<accession>A0A4Z2F2X0</accession>
<sequence length="340" mass="36980">MIKIVSDVAAPGVPEDEQTRTFFVKPPPFMNIGDGPHKSDKLKSNLAAAKAQDLFNIFYNRVGQSDTSSITKPATDTSAGGSSTNKSCLPTTQAPKPQPLLLIPSQPSSEVCTSLQPESQSPQSQPEPVIQIESVWSLQPSPTPPPEEVTSETQPRLNPPDQSEAQSVPQNQSWTPKSQSQTKPAEWQPTSQTLSTPNPSPQIHTDPHPDQDIQSLLHIETHPDTAPEPAPKPGPKTRVKATPTKRTSAAPRAVRQTRSQTRYQTRQQQSQSEPELSSGDFDSGPLDSKGLDLSDPDSGLLVEEATPSEHDPPMMEITPEALGLPTDMTTLDFDYDFNFE</sequence>